<evidence type="ECO:0000313" key="1">
    <source>
        <dbReference type="EMBL" id="SPL65939.1"/>
    </source>
</evidence>
<reference evidence="2" key="1">
    <citation type="submission" date="2017-12" db="EMBL/GenBank/DDBJ databases">
        <authorList>
            <person name="Diaz M."/>
        </authorList>
    </citation>
    <scope>NUCLEOTIDE SEQUENCE [LARGE SCALE GENOMIC DNA]</scope>
    <source>
        <strain evidence="2">FI11154</strain>
    </source>
</reference>
<accession>A0A2P9HPF5</accession>
<dbReference type="EMBL" id="OOFM01000005">
    <property type="protein sequence ID" value="SPL65939.1"/>
    <property type="molecule type" value="Genomic_DNA"/>
</dbReference>
<proteinExistence type="predicted"/>
<dbReference type="AlphaFoldDB" id="A0A2P9HPF5"/>
<evidence type="ECO:0000313" key="2">
    <source>
        <dbReference type="Proteomes" id="UP000246073"/>
    </source>
</evidence>
<organism evidence="1 2">
    <name type="scientific">Ochrobactrum soli</name>
    <dbReference type="NCBI Taxonomy" id="2448455"/>
    <lineage>
        <taxon>Bacteria</taxon>
        <taxon>Pseudomonadati</taxon>
        <taxon>Pseudomonadota</taxon>
        <taxon>Alphaproteobacteria</taxon>
        <taxon>Hyphomicrobiales</taxon>
        <taxon>Brucellaceae</taxon>
        <taxon>Brucella/Ochrobactrum group</taxon>
        <taxon>Ochrobactrum</taxon>
    </lineage>
</organism>
<sequence>MRARHHGLGLRRKRSGPIGSPEIVCPIGISRASRQAASVFCDNGADASLRARSKSRPVWLQMAIFSIPVLTYLKYAPLRYSKITIFAHTCRFLIQALSWLLVWRFDRVRFFPREKIARNAIVRRISRLNGSETGVSVTVFFLCIGGCCSSRKGTLQRGCAGRVRRATKLPARSVLGKRRAPGEGKDWVWKSSL</sequence>
<protein>
    <submittedName>
        <fullName evidence="1">Uncharacterized protein</fullName>
    </submittedName>
</protein>
<gene>
    <name evidence="1" type="ORF">OHAE_1806</name>
</gene>
<name>A0A2P9HPF5_9HYPH</name>
<dbReference type="Proteomes" id="UP000246073">
    <property type="component" value="Unassembled WGS sequence"/>
</dbReference>